<gene>
    <name evidence="1" type="ORF">VTAP4600_A1612</name>
</gene>
<reference evidence="1 2" key="1">
    <citation type="submission" date="2017-10" db="EMBL/GenBank/DDBJ databases">
        <authorList>
            <person name="Banno H."/>
            <person name="Chua N.-H."/>
        </authorList>
    </citation>
    <scope>NUCLEOTIDE SEQUENCE [LARGE SCALE GENOMIC DNA]</scope>
    <source>
        <strain evidence="1">Vibrio tapetis CECT4600</strain>
    </source>
</reference>
<sequence>MCIEKADCGVVIRTVIGEKRIMGGGLTNPQKSPPTSWWAMLTKHSWDTNW</sequence>
<evidence type="ECO:0000313" key="1">
    <source>
        <dbReference type="EMBL" id="SON49591.1"/>
    </source>
</evidence>
<protein>
    <submittedName>
        <fullName evidence="1">Uncharacterized protein</fullName>
    </submittedName>
</protein>
<keyword evidence="2" id="KW-1185">Reference proteome</keyword>
<accession>A0A2N8ZCF8</accession>
<dbReference type="KEGG" id="vta:A1612"/>
<evidence type="ECO:0000313" key="2">
    <source>
        <dbReference type="Proteomes" id="UP000235828"/>
    </source>
</evidence>
<name>A0A2N8ZCF8_9VIBR</name>
<dbReference type="Proteomes" id="UP000235828">
    <property type="component" value="Chromosome A"/>
</dbReference>
<dbReference type="AlphaFoldDB" id="A0A2N8ZCF8"/>
<organism evidence="1 2">
    <name type="scientific">Vibrio tapetis subsp. tapetis</name>
    <dbReference type="NCBI Taxonomy" id="1671868"/>
    <lineage>
        <taxon>Bacteria</taxon>
        <taxon>Pseudomonadati</taxon>
        <taxon>Pseudomonadota</taxon>
        <taxon>Gammaproteobacteria</taxon>
        <taxon>Vibrionales</taxon>
        <taxon>Vibrionaceae</taxon>
        <taxon>Vibrio</taxon>
    </lineage>
</organism>
<proteinExistence type="predicted"/>
<dbReference type="EMBL" id="LT960611">
    <property type="protein sequence ID" value="SON49591.1"/>
    <property type="molecule type" value="Genomic_DNA"/>
</dbReference>